<keyword evidence="3" id="KW-1185">Reference proteome</keyword>
<reference evidence="2 3" key="1">
    <citation type="submission" date="2020-04" db="EMBL/GenBank/DDBJ databases">
        <authorList>
            <person name="Laetsch R D."/>
            <person name="Stevens L."/>
            <person name="Kumar S."/>
            <person name="Blaxter L. M."/>
        </authorList>
    </citation>
    <scope>NUCLEOTIDE SEQUENCE [LARGE SCALE GENOMIC DNA]</scope>
</reference>
<protein>
    <submittedName>
        <fullName evidence="2">Uncharacterized protein</fullName>
    </submittedName>
</protein>
<gene>
    <name evidence="2" type="ORF">CBOVIS_LOCUS12694</name>
</gene>
<dbReference type="EMBL" id="CADEPM010000013">
    <property type="protein sequence ID" value="CAB3411287.1"/>
    <property type="molecule type" value="Genomic_DNA"/>
</dbReference>
<name>A0A8S1FEU9_9PELO</name>
<organism evidence="2 3">
    <name type="scientific">Caenorhabditis bovis</name>
    <dbReference type="NCBI Taxonomy" id="2654633"/>
    <lineage>
        <taxon>Eukaryota</taxon>
        <taxon>Metazoa</taxon>
        <taxon>Ecdysozoa</taxon>
        <taxon>Nematoda</taxon>
        <taxon>Chromadorea</taxon>
        <taxon>Rhabditida</taxon>
        <taxon>Rhabditina</taxon>
        <taxon>Rhabditomorpha</taxon>
        <taxon>Rhabditoidea</taxon>
        <taxon>Rhabditidae</taxon>
        <taxon>Peloderinae</taxon>
        <taxon>Caenorhabditis</taxon>
    </lineage>
</organism>
<comment type="caution">
    <text evidence="2">The sequence shown here is derived from an EMBL/GenBank/DDBJ whole genome shotgun (WGS) entry which is preliminary data.</text>
</comment>
<accession>A0A8S1FEU9</accession>
<feature type="compositionally biased region" description="Acidic residues" evidence="1">
    <location>
        <begin position="95"/>
        <end position="105"/>
    </location>
</feature>
<feature type="region of interest" description="Disordered" evidence="1">
    <location>
        <begin position="90"/>
        <end position="111"/>
    </location>
</feature>
<proteinExistence type="predicted"/>
<dbReference type="AlphaFoldDB" id="A0A8S1FEU9"/>
<dbReference type="Proteomes" id="UP000494206">
    <property type="component" value="Unassembled WGS sequence"/>
</dbReference>
<evidence type="ECO:0000313" key="2">
    <source>
        <dbReference type="EMBL" id="CAB3411287.1"/>
    </source>
</evidence>
<evidence type="ECO:0000256" key="1">
    <source>
        <dbReference type="SAM" id="MobiDB-lite"/>
    </source>
</evidence>
<evidence type="ECO:0000313" key="3">
    <source>
        <dbReference type="Proteomes" id="UP000494206"/>
    </source>
</evidence>
<sequence length="111" mass="12031">MLEGWYELDLVSYETDHWVKKRKRRRITNVWEKLRCCWMRSCANSGFWNMSGCESNDGNIGIGANSIGLVGANGGGVIVSIGIWSIGGGVQTSDEAGDDGADTENEIIGTS</sequence>